<feature type="domain" description="Mannose-6-phosphate isomerase type II C-terminal" evidence="10">
    <location>
        <begin position="338"/>
        <end position="452"/>
    </location>
</feature>
<keyword evidence="6" id="KW-0342">GTP-binding</keyword>
<evidence type="ECO:0000259" key="9">
    <source>
        <dbReference type="Pfam" id="PF00483"/>
    </source>
</evidence>
<dbReference type="Pfam" id="PF01050">
    <property type="entry name" value="MannoseP_isomer"/>
    <property type="match status" value="1"/>
</dbReference>
<dbReference type="PANTHER" id="PTHR46390:SF1">
    <property type="entry name" value="MANNOSE-1-PHOSPHATE GUANYLYLTRANSFERASE"/>
    <property type="match status" value="1"/>
</dbReference>
<feature type="domain" description="MannoseP isomerase/GMP-like beta-helix" evidence="11">
    <location>
        <begin position="280"/>
        <end position="332"/>
    </location>
</feature>
<protein>
    <recommendedName>
        <fullName evidence="2">mannose-1-phosphate guanylyltransferase</fullName>
        <ecNumber evidence="2">2.7.7.13</ecNumber>
    </recommendedName>
</protein>
<dbReference type="InterPro" id="IPR006375">
    <property type="entry name" value="Man1P_GuaTrfase/Man6P_Isoase"/>
</dbReference>
<evidence type="ECO:0000256" key="7">
    <source>
        <dbReference type="ARBA" id="ARBA00047343"/>
    </source>
</evidence>
<dbReference type="Proteomes" id="UP000297295">
    <property type="component" value="Unassembled WGS sequence"/>
</dbReference>
<keyword evidence="12" id="KW-0413">Isomerase</keyword>
<dbReference type="Pfam" id="PF00483">
    <property type="entry name" value="NTP_transferase"/>
    <property type="match status" value="1"/>
</dbReference>
<dbReference type="InterPro" id="IPR054566">
    <property type="entry name" value="ManC/GMP-like_b-helix"/>
</dbReference>
<dbReference type="InterPro" id="IPR049577">
    <property type="entry name" value="GMPP_N"/>
</dbReference>
<dbReference type="InterPro" id="IPR011051">
    <property type="entry name" value="RmlC_Cupin_sf"/>
</dbReference>
<dbReference type="InterPro" id="IPR014710">
    <property type="entry name" value="RmlC-like_jellyroll"/>
</dbReference>
<proteinExistence type="inferred from homology"/>
<dbReference type="PANTHER" id="PTHR46390">
    <property type="entry name" value="MANNOSE-1-PHOSPHATE GUANYLYLTRANSFERASE"/>
    <property type="match status" value="1"/>
</dbReference>
<dbReference type="GO" id="GO:0016853">
    <property type="term" value="F:isomerase activity"/>
    <property type="evidence" value="ECO:0007669"/>
    <property type="project" value="UniProtKB-KW"/>
</dbReference>
<dbReference type="Gene3D" id="3.90.550.10">
    <property type="entry name" value="Spore Coat Polysaccharide Biosynthesis Protein SpsA, Chain A"/>
    <property type="match status" value="1"/>
</dbReference>
<dbReference type="GO" id="GO:0005525">
    <property type="term" value="F:GTP binding"/>
    <property type="evidence" value="ECO:0007669"/>
    <property type="project" value="UniProtKB-KW"/>
</dbReference>
<keyword evidence="13" id="KW-1185">Reference proteome</keyword>
<gene>
    <name evidence="12" type="ORF">CUN85_10360</name>
</gene>
<evidence type="ECO:0000256" key="2">
    <source>
        <dbReference type="ARBA" id="ARBA00012387"/>
    </source>
</evidence>
<dbReference type="GO" id="GO:0000271">
    <property type="term" value="P:polysaccharide biosynthetic process"/>
    <property type="evidence" value="ECO:0007669"/>
    <property type="project" value="InterPro"/>
</dbReference>
<evidence type="ECO:0000313" key="13">
    <source>
        <dbReference type="Proteomes" id="UP000297295"/>
    </source>
</evidence>
<accession>A0A4E0Q8C1</accession>
<name>A0A4E0Q8C1_9EURY</name>
<dbReference type="SUPFAM" id="SSF51182">
    <property type="entry name" value="RmlC-like cupins"/>
    <property type="match status" value="1"/>
</dbReference>
<evidence type="ECO:0000259" key="11">
    <source>
        <dbReference type="Pfam" id="PF22640"/>
    </source>
</evidence>
<evidence type="ECO:0000256" key="1">
    <source>
        <dbReference type="ARBA" id="ARBA00006115"/>
    </source>
</evidence>
<feature type="domain" description="Nucleotidyl transferase" evidence="9">
    <location>
        <begin position="4"/>
        <end position="270"/>
    </location>
</feature>
<dbReference type="SUPFAM" id="SSF53448">
    <property type="entry name" value="Nucleotide-diphospho-sugar transferases"/>
    <property type="match status" value="1"/>
</dbReference>
<reference evidence="12 13" key="1">
    <citation type="submission" date="2017-11" db="EMBL/GenBank/DDBJ databases">
        <title>Isolation and Characterization of Methanogenic Archaea from Saline Meromictic Lake at Siberia.</title>
        <authorList>
            <person name="Shen Y."/>
            <person name="Huang H.-H."/>
            <person name="Lai M.-C."/>
            <person name="Chen S.-C."/>
        </authorList>
    </citation>
    <scope>NUCLEOTIDE SEQUENCE [LARGE SCALE GENOMIC DNA]</scope>
    <source>
        <strain evidence="12 13">SY-01</strain>
    </source>
</reference>
<evidence type="ECO:0000259" key="10">
    <source>
        <dbReference type="Pfam" id="PF01050"/>
    </source>
</evidence>
<comment type="caution">
    <text evidence="12">The sequence shown here is derived from an EMBL/GenBank/DDBJ whole genome shotgun (WGS) entry which is preliminary data.</text>
</comment>
<dbReference type="CDD" id="cd02509">
    <property type="entry name" value="GDP-M1P_Guanylyltransferase"/>
    <property type="match status" value="1"/>
</dbReference>
<dbReference type="InterPro" id="IPR051161">
    <property type="entry name" value="Mannose-6P_isomerase_type2"/>
</dbReference>
<dbReference type="InterPro" id="IPR005835">
    <property type="entry name" value="NTP_transferase_dom"/>
</dbReference>
<evidence type="ECO:0000256" key="6">
    <source>
        <dbReference type="ARBA" id="ARBA00023134"/>
    </source>
</evidence>
<comment type="similarity">
    <text evidence="1 8">Belongs to the mannose-6-phosphate isomerase type 2 family.</text>
</comment>
<keyword evidence="3 12" id="KW-0808">Transferase</keyword>
<dbReference type="Gene3D" id="2.60.120.10">
    <property type="entry name" value="Jelly Rolls"/>
    <property type="match status" value="1"/>
</dbReference>
<dbReference type="InterPro" id="IPR029044">
    <property type="entry name" value="Nucleotide-diphossugar_trans"/>
</dbReference>
<comment type="catalytic activity">
    <reaction evidence="7">
        <text>alpha-D-mannose 1-phosphate + GTP + H(+) = GDP-alpha-D-mannose + diphosphate</text>
        <dbReference type="Rhea" id="RHEA:15229"/>
        <dbReference type="ChEBI" id="CHEBI:15378"/>
        <dbReference type="ChEBI" id="CHEBI:33019"/>
        <dbReference type="ChEBI" id="CHEBI:37565"/>
        <dbReference type="ChEBI" id="CHEBI:57527"/>
        <dbReference type="ChEBI" id="CHEBI:58409"/>
        <dbReference type="EC" id="2.7.7.13"/>
    </reaction>
</comment>
<evidence type="ECO:0000313" key="12">
    <source>
        <dbReference type="EMBL" id="TGC08032.1"/>
    </source>
</evidence>
<keyword evidence="4 12" id="KW-0548">Nucleotidyltransferase</keyword>
<dbReference type="CDD" id="cd02213">
    <property type="entry name" value="cupin_PMI_typeII_C"/>
    <property type="match status" value="1"/>
</dbReference>
<sequence>MCIKSIILAGGSGTRLWPLSRELYPKQFLKIRNRSLFQDTVSRCLQVSDISEIYVITNESHKYFVIGQVEELGHEIPEENLLLEPEGKNTLPAICYGIKEIEKAHGNSVVGVFSSDHVLDSDAMETIADAQKLTSDYLVTFGIVPAYPHTGYGYIKPGEELEVGKKVLEFREKPCLEDAEKYISEGCLWNSGMFLFDTSIFLNEVKDLAPEVWDAFDSSDSIQDIFAKMPNTSIDYGIMEKSSRVSVVELGYKWSDMGNFNALYTESEKDDTNSCTLSCENVCVDSNSNFVYSKHKKLVSLIDINDMIVVDTTDALLVCPRKSSEKVKSVVNILKERNDDRINIHETVYRPWGSYTLLENSAGHKIKNISVLPKKKLSLQLHHHRSEHWVVVKGMACVENGCQQFFLRQGESTFIRAGVKHRLSNPGKFPLEIIEVQLGEYVEEDDIVRFDDEYGRS</sequence>
<dbReference type="OrthoDB" id="5825at2157"/>
<evidence type="ECO:0000256" key="5">
    <source>
        <dbReference type="ARBA" id="ARBA00022741"/>
    </source>
</evidence>
<dbReference type="RefSeq" id="WP_135390237.1">
    <property type="nucleotide sequence ID" value="NZ_PGGK01000012.1"/>
</dbReference>
<dbReference type="EC" id="2.7.7.13" evidence="2"/>
<dbReference type="FunFam" id="2.60.120.10:FF:000032">
    <property type="entry name" value="Mannose-1-phosphate guanylyltransferase/mannose-6-phosphate isomerase"/>
    <property type="match status" value="1"/>
</dbReference>
<evidence type="ECO:0000256" key="3">
    <source>
        <dbReference type="ARBA" id="ARBA00022679"/>
    </source>
</evidence>
<evidence type="ECO:0000256" key="8">
    <source>
        <dbReference type="RuleBase" id="RU004190"/>
    </source>
</evidence>
<dbReference type="Pfam" id="PF22640">
    <property type="entry name" value="ManC_GMP_beta-helix"/>
    <property type="match status" value="1"/>
</dbReference>
<dbReference type="GO" id="GO:0004475">
    <property type="term" value="F:mannose-1-phosphate guanylyltransferase (GTP) activity"/>
    <property type="evidence" value="ECO:0007669"/>
    <property type="project" value="UniProtKB-EC"/>
</dbReference>
<evidence type="ECO:0000256" key="4">
    <source>
        <dbReference type="ARBA" id="ARBA00022695"/>
    </source>
</evidence>
<dbReference type="NCBIfam" id="TIGR01479">
    <property type="entry name" value="GMP_PMI"/>
    <property type="match status" value="1"/>
</dbReference>
<keyword evidence="5" id="KW-0547">Nucleotide-binding</keyword>
<dbReference type="EMBL" id="PGGK01000012">
    <property type="protein sequence ID" value="TGC08032.1"/>
    <property type="molecule type" value="Genomic_DNA"/>
</dbReference>
<dbReference type="GO" id="GO:0009298">
    <property type="term" value="P:GDP-mannose biosynthetic process"/>
    <property type="evidence" value="ECO:0007669"/>
    <property type="project" value="TreeGrafter"/>
</dbReference>
<organism evidence="12 13">
    <name type="scientific">Methanolobus halotolerans</name>
    <dbReference type="NCBI Taxonomy" id="2052935"/>
    <lineage>
        <taxon>Archaea</taxon>
        <taxon>Methanobacteriati</taxon>
        <taxon>Methanobacteriota</taxon>
        <taxon>Stenosarchaea group</taxon>
        <taxon>Methanomicrobia</taxon>
        <taxon>Methanosarcinales</taxon>
        <taxon>Methanosarcinaceae</taxon>
        <taxon>Methanolobus</taxon>
    </lineage>
</organism>
<dbReference type="InterPro" id="IPR001538">
    <property type="entry name" value="Man6P_isomerase-2_C"/>
</dbReference>
<dbReference type="AlphaFoldDB" id="A0A4E0Q8C1"/>